<proteinExistence type="predicted"/>
<dbReference type="GeneID" id="25902812"/>
<dbReference type="Pfam" id="PF03568">
    <property type="entry name" value="Separin_C"/>
    <property type="match status" value="1"/>
</dbReference>
<dbReference type="AlphaFoldDB" id="A0A0L0G901"/>
<dbReference type="eggNOG" id="KOG1849">
    <property type="taxonomic scope" value="Eukaryota"/>
</dbReference>
<gene>
    <name evidence="6" type="ORF">SARC_02308</name>
</gene>
<dbReference type="InterPro" id="IPR005314">
    <property type="entry name" value="Peptidase_C50"/>
</dbReference>
<dbReference type="GO" id="GO:0051307">
    <property type="term" value="P:meiotic chromosome separation"/>
    <property type="evidence" value="ECO:0007669"/>
    <property type="project" value="TreeGrafter"/>
</dbReference>
<accession>A0A0L0G901</accession>
<dbReference type="PANTHER" id="PTHR12792:SF0">
    <property type="entry name" value="SEPARIN"/>
    <property type="match status" value="1"/>
</dbReference>
<evidence type="ECO:0000256" key="3">
    <source>
        <dbReference type="ARBA" id="ARBA00022801"/>
    </source>
</evidence>
<protein>
    <recommendedName>
        <fullName evidence="2">separase</fullName>
        <ecNumber evidence="2">3.4.22.49</ecNumber>
    </recommendedName>
</protein>
<dbReference type="EMBL" id="KQ241698">
    <property type="protein sequence ID" value="KNC85507.1"/>
    <property type="molecule type" value="Genomic_DNA"/>
</dbReference>
<keyword evidence="4" id="KW-0159">Chromosome partition</keyword>
<dbReference type="PROSITE" id="PS51700">
    <property type="entry name" value="SEPARIN"/>
    <property type="match status" value="1"/>
</dbReference>
<evidence type="ECO:0000313" key="6">
    <source>
        <dbReference type="EMBL" id="KNC85507.1"/>
    </source>
</evidence>
<dbReference type="PANTHER" id="PTHR12792">
    <property type="entry name" value="EXTRA SPINDLE POLES 1-RELATED"/>
    <property type="match status" value="1"/>
</dbReference>
<sequence>MNPDLAVCIIINGRTHPFRCHGYHCRYLGHGGGEKYLSRNKIQDLKCRAVALLLGCSSGRLKDNGDFDSTGTPLSYMLAGCPAALGLLWDVTDKDIDRFAQQLLSLWIDEEDAMSLSTATTMSRRVCKFELLTGGAAVVYGIPAYAKKSTEK</sequence>
<dbReference type="InterPro" id="IPR030397">
    <property type="entry name" value="SEPARIN_core_dom"/>
</dbReference>
<dbReference type="OrthoDB" id="10255632at2759"/>
<feature type="domain" description="Peptidase C50" evidence="5">
    <location>
        <begin position="1"/>
        <end position="67"/>
    </location>
</feature>
<evidence type="ECO:0000256" key="4">
    <source>
        <dbReference type="ARBA" id="ARBA00022829"/>
    </source>
</evidence>
<reference evidence="6 7" key="1">
    <citation type="submission" date="2011-02" db="EMBL/GenBank/DDBJ databases">
        <title>The Genome Sequence of Sphaeroforma arctica JP610.</title>
        <authorList>
            <consortium name="The Broad Institute Genome Sequencing Platform"/>
            <person name="Russ C."/>
            <person name="Cuomo C."/>
            <person name="Young S.K."/>
            <person name="Zeng Q."/>
            <person name="Gargeya S."/>
            <person name="Alvarado L."/>
            <person name="Berlin A."/>
            <person name="Chapman S.B."/>
            <person name="Chen Z."/>
            <person name="Freedman E."/>
            <person name="Gellesch M."/>
            <person name="Goldberg J."/>
            <person name="Griggs A."/>
            <person name="Gujja S."/>
            <person name="Heilman E."/>
            <person name="Heiman D."/>
            <person name="Howarth C."/>
            <person name="Mehta T."/>
            <person name="Neiman D."/>
            <person name="Pearson M."/>
            <person name="Roberts A."/>
            <person name="Saif S."/>
            <person name="Shea T."/>
            <person name="Shenoy N."/>
            <person name="Sisk P."/>
            <person name="Stolte C."/>
            <person name="Sykes S."/>
            <person name="White J."/>
            <person name="Yandava C."/>
            <person name="Burger G."/>
            <person name="Gray M.W."/>
            <person name="Holland P.W.H."/>
            <person name="King N."/>
            <person name="Lang F.B.F."/>
            <person name="Roger A.J."/>
            <person name="Ruiz-Trillo I."/>
            <person name="Haas B."/>
            <person name="Nusbaum C."/>
            <person name="Birren B."/>
        </authorList>
    </citation>
    <scope>NUCLEOTIDE SEQUENCE [LARGE SCALE GENOMIC DNA]</scope>
    <source>
        <strain evidence="6 7">JP610</strain>
    </source>
</reference>
<dbReference type="GO" id="GO:0006508">
    <property type="term" value="P:proteolysis"/>
    <property type="evidence" value="ECO:0007669"/>
    <property type="project" value="InterPro"/>
</dbReference>
<evidence type="ECO:0000313" key="7">
    <source>
        <dbReference type="Proteomes" id="UP000054560"/>
    </source>
</evidence>
<dbReference type="STRING" id="667725.A0A0L0G901"/>
<keyword evidence="3" id="KW-0378">Hydrolase</keyword>
<name>A0A0L0G901_9EUKA</name>
<evidence type="ECO:0000259" key="5">
    <source>
        <dbReference type="PROSITE" id="PS51700"/>
    </source>
</evidence>
<dbReference type="GO" id="GO:0072686">
    <property type="term" value="C:mitotic spindle"/>
    <property type="evidence" value="ECO:0007669"/>
    <property type="project" value="TreeGrafter"/>
</dbReference>
<organism evidence="6 7">
    <name type="scientific">Sphaeroforma arctica JP610</name>
    <dbReference type="NCBI Taxonomy" id="667725"/>
    <lineage>
        <taxon>Eukaryota</taxon>
        <taxon>Ichthyosporea</taxon>
        <taxon>Ichthyophonida</taxon>
        <taxon>Sphaeroforma</taxon>
    </lineage>
</organism>
<dbReference type="Proteomes" id="UP000054560">
    <property type="component" value="Unassembled WGS sequence"/>
</dbReference>
<evidence type="ECO:0000256" key="2">
    <source>
        <dbReference type="ARBA" id="ARBA00012489"/>
    </source>
</evidence>
<keyword evidence="7" id="KW-1185">Reference proteome</keyword>
<dbReference type="RefSeq" id="XP_014159409.1">
    <property type="nucleotide sequence ID" value="XM_014303934.1"/>
</dbReference>
<dbReference type="GO" id="GO:0005737">
    <property type="term" value="C:cytoplasm"/>
    <property type="evidence" value="ECO:0007669"/>
    <property type="project" value="TreeGrafter"/>
</dbReference>
<comment type="catalytic activity">
    <reaction evidence="1">
        <text>All bonds known to be hydrolyzed by this endopeptidase have arginine in P1 and an acidic residue in P4. P6 is often occupied by an acidic residue or by a hydroxy-amino-acid residue, the phosphorylation of which enhances cleavage.</text>
        <dbReference type="EC" id="3.4.22.49"/>
    </reaction>
</comment>
<dbReference type="GO" id="GO:0005634">
    <property type="term" value="C:nucleus"/>
    <property type="evidence" value="ECO:0007669"/>
    <property type="project" value="InterPro"/>
</dbReference>
<dbReference type="EC" id="3.4.22.49" evidence="2"/>
<evidence type="ECO:0000256" key="1">
    <source>
        <dbReference type="ARBA" id="ARBA00000451"/>
    </source>
</evidence>
<dbReference type="GO" id="GO:0004197">
    <property type="term" value="F:cysteine-type endopeptidase activity"/>
    <property type="evidence" value="ECO:0007669"/>
    <property type="project" value="InterPro"/>
</dbReference>